<proteinExistence type="predicted"/>
<protein>
    <submittedName>
        <fullName evidence="4">T9SS type A sorting domain-containing protein</fullName>
    </submittedName>
</protein>
<evidence type="ECO:0000256" key="1">
    <source>
        <dbReference type="ARBA" id="ARBA00022729"/>
    </source>
</evidence>
<dbReference type="Pfam" id="PF18962">
    <property type="entry name" value="Por_Secre_tail"/>
    <property type="match status" value="1"/>
</dbReference>
<sequence>MKTKLFYLFIAVFLFSFSGKSQTYPTITLIGSGNGGWTDTAETPLLTSDGITYSLVDKVLTDGELKFREGKCWTTGCAPTVTNTFGWGPTDAQFTIDGGWPSGTNATPADGGKNIVSKAGVWTITFDRINGTWSFVPGTPLPVIKLVGTSVSAAGGASLTTADGIIFTAKKVTLVPGTCQFSIDAVLAGGLTFPTGDALSPTDMIPVNTTGIDYDVTFDYSLYKYTFTVATFPGISIVGDGTGVDGWPGQANNPGPIDVHQMTTNDGVTYTLNNLPIVPGQLLFRTNNGWDVKYGDAPFPTGSGNGANNIVVPAGNAGTYNVTLNANTKAYAFTKITYSIVGTGVGGWPGETGNPGPIDNHQLSTVDGVNYTSTGLVVIAGGAKFRLNNAWAGGDWGGDGFPAGTKTGNNIPTVAGTYNLTVNVLTGAYDFGTALAVTKFDTKSFKAYPNPTKGSWNITSNDEITSVQVYDVQGKAVYTKFGASKEVSVNASELSKGVYFAKVATANGESTLKLVKE</sequence>
<keyword evidence="1 2" id="KW-0732">Signal</keyword>
<organism evidence="4 5">
    <name type="scientific">Flavobacterium franklandianum</name>
    <dbReference type="NCBI Taxonomy" id="2594430"/>
    <lineage>
        <taxon>Bacteria</taxon>
        <taxon>Pseudomonadati</taxon>
        <taxon>Bacteroidota</taxon>
        <taxon>Flavobacteriia</taxon>
        <taxon>Flavobacteriales</taxon>
        <taxon>Flavobacteriaceae</taxon>
        <taxon>Flavobacterium</taxon>
    </lineage>
</organism>
<comment type="caution">
    <text evidence="4">The sequence shown here is derived from an EMBL/GenBank/DDBJ whole genome shotgun (WGS) entry which is preliminary data.</text>
</comment>
<reference evidence="4 5" key="1">
    <citation type="submission" date="2019-07" db="EMBL/GenBank/DDBJ databases">
        <title>Novel species of Flavobacterium.</title>
        <authorList>
            <person name="Liu Q."/>
            <person name="Xin Y.-H."/>
        </authorList>
    </citation>
    <scope>NUCLEOTIDE SEQUENCE [LARGE SCALE GENOMIC DNA]</scope>
    <source>
        <strain evidence="4 5">LB3P56</strain>
    </source>
</reference>
<evidence type="ECO:0000256" key="2">
    <source>
        <dbReference type="SAM" id="SignalP"/>
    </source>
</evidence>
<dbReference type="AlphaFoldDB" id="A0A553CKR0"/>
<evidence type="ECO:0000259" key="3">
    <source>
        <dbReference type="Pfam" id="PF18962"/>
    </source>
</evidence>
<accession>A0A553CKR0</accession>
<feature type="domain" description="Secretion system C-terminal sorting" evidence="3">
    <location>
        <begin position="448"/>
        <end position="514"/>
    </location>
</feature>
<dbReference type="Proteomes" id="UP000318585">
    <property type="component" value="Unassembled WGS sequence"/>
</dbReference>
<name>A0A553CKR0_9FLAO</name>
<evidence type="ECO:0000313" key="5">
    <source>
        <dbReference type="Proteomes" id="UP000318585"/>
    </source>
</evidence>
<dbReference type="EMBL" id="VJZR01000006">
    <property type="protein sequence ID" value="TRX21037.1"/>
    <property type="molecule type" value="Genomic_DNA"/>
</dbReference>
<feature type="chain" id="PRO_5022204322" evidence="2">
    <location>
        <begin position="24"/>
        <end position="517"/>
    </location>
</feature>
<dbReference type="NCBIfam" id="TIGR04183">
    <property type="entry name" value="Por_Secre_tail"/>
    <property type="match status" value="1"/>
</dbReference>
<feature type="signal peptide" evidence="2">
    <location>
        <begin position="1"/>
        <end position="23"/>
    </location>
</feature>
<dbReference type="Gene3D" id="2.60.40.3620">
    <property type="match status" value="1"/>
</dbReference>
<keyword evidence="5" id="KW-1185">Reference proteome</keyword>
<dbReference type="RefSeq" id="WP_144071438.1">
    <property type="nucleotide sequence ID" value="NZ_VJZR01000006.1"/>
</dbReference>
<evidence type="ECO:0000313" key="4">
    <source>
        <dbReference type="EMBL" id="TRX21037.1"/>
    </source>
</evidence>
<dbReference type="InterPro" id="IPR026444">
    <property type="entry name" value="Secre_tail"/>
</dbReference>
<gene>
    <name evidence="4" type="ORF">FNW17_08690</name>
</gene>
<dbReference type="OrthoDB" id="975117at2"/>